<accession>A0A364XXP7</accession>
<dbReference type="Proteomes" id="UP000251889">
    <property type="component" value="Unassembled WGS sequence"/>
</dbReference>
<dbReference type="SUPFAM" id="SSF50998">
    <property type="entry name" value="Quinoprotein alcohol dehydrogenase-like"/>
    <property type="match status" value="1"/>
</dbReference>
<evidence type="ECO:0000313" key="1">
    <source>
        <dbReference type="EMBL" id="RAV99180.1"/>
    </source>
</evidence>
<evidence type="ECO:0008006" key="3">
    <source>
        <dbReference type="Google" id="ProtNLM"/>
    </source>
</evidence>
<keyword evidence="2" id="KW-1185">Reference proteome</keyword>
<comment type="caution">
    <text evidence="1">The sequence shown here is derived from an EMBL/GenBank/DDBJ whole genome shotgun (WGS) entry which is preliminary data.</text>
</comment>
<reference evidence="1 2" key="1">
    <citation type="submission" date="2018-06" db="EMBL/GenBank/DDBJ databases">
        <title>Chryseolinea flavus sp. nov., a member of the phylum Bacteroidetes isolated from soil.</title>
        <authorList>
            <person name="Li Y."/>
            <person name="Wang J."/>
        </authorList>
    </citation>
    <scope>NUCLEOTIDE SEQUENCE [LARGE SCALE GENOMIC DNA]</scope>
    <source>
        <strain evidence="1 2">SDU1-6</strain>
    </source>
</reference>
<dbReference type="PANTHER" id="PTHR42754:SF1">
    <property type="entry name" value="LIPOPROTEIN"/>
    <property type="match status" value="1"/>
</dbReference>
<evidence type="ECO:0000313" key="2">
    <source>
        <dbReference type="Proteomes" id="UP000251889"/>
    </source>
</evidence>
<proteinExistence type="predicted"/>
<organism evidence="1 2">
    <name type="scientific">Pseudochryseolinea flava</name>
    <dbReference type="NCBI Taxonomy" id="2059302"/>
    <lineage>
        <taxon>Bacteria</taxon>
        <taxon>Pseudomonadati</taxon>
        <taxon>Bacteroidota</taxon>
        <taxon>Cytophagia</taxon>
        <taxon>Cytophagales</taxon>
        <taxon>Fulvivirgaceae</taxon>
        <taxon>Pseudochryseolinea</taxon>
    </lineage>
</organism>
<dbReference type="EMBL" id="QMFY01000012">
    <property type="protein sequence ID" value="RAV99180.1"/>
    <property type="molecule type" value="Genomic_DNA"/>
</dbReference>
<dbReference type="OrthoDB" id="1523346at2"/>
<dbReference type="RefSeq" id="WP_112748694.1">
    <property type="nucleotide sequence ID" value="NZ_QMFY01000012.1"/>
</dbReference>
<sequence>MSSRLLLIVAALCCWACQNIEDATPAKRNTFIRFYEAPHNLSGVQAEPYEDGYLILGNEELANGNFNTVIIRTNDRGERLGQDIVLPDGSAKALKITTDGYYVLGDSIKVNIESGDGSVFDLIVSSTRLFKLNASGNIMKKIVIADPRNQNITDVFGSSLTTNADGDVIVLGTFKAAAASATEKPFLVSLDPVSLDTNWVKRYEVLDRDYVNSRAVHINPDGKIIWATALLKESGNFARSYIGVPLIPENSTFENFSQYGEQTDQQLYPKDIQPSAGNIYGVVGSYATPAGANGNLFFVRVSQNGDIIQGSERYFDGESLLANNDDVAASASSSDDTGDAIIATSDGGFVLAGSMLTTPNRGNGGKDILLIKVTSQGEIIWNKILGGAGDETVSSIREMADGGLLICGSNNVSGLSSIFMIKTTANGELKD</sequence>
<gene>
    <name evidence="1" type="ORF">DQQ10_19975</name>
</gene>
<dbReference type="PANTHER" id="PTHR42754">
    <property type="entry name" value="ENDOGLUCANASE"/>
    <property type="match status" value="1"/>
</dbReference>
<name>A0A364XXP7_9BACT</name>
<dbReference type="AlphaFoldDB" id="A0A364XXP7"/>
<dbReference type="InterPro" id="IPR011047">
    <property type="entry name" value="Quinoprotein_ADH-like_sf"/>
</dbReference>
<protein>
    <recommendedName>
        <fullName evidence="3">Quinoprotein amine dehydrogenase</fullName>
    </recommendedName>
</protein>